<evidence type="ECO:0000313" key="2">
    <source>
        <dbReference type="Proteomes" id="UP000278222"/>
    </source>
</evidence>
<dbReference type="AlphaFoldDB" id="A0A3N1KY66"/>
<dbReference type="InterPro" id="IPR029044">
    <property type="entry name" value="Nucleotide-diphossugar_trans"/>
</dbReference>
<proteinExistence type="predicted"/>
<name>A0A3N1KY66_9PROT</name>
<keyword evidence="2" id="KW-1185">Reference proteome</keyword>
<comment type="caution">
    <text evidence="1">The sequence shown here is derived from an EMBL/GenBank/DDBJ whole genome shotgun (WGS) entry which is preliminary data.</text>
</comment>
<reference evidence="1 2" key="1">
    <citation type="submission" date="2018-11" db="EMBL/GenBank/DDBJ databases">
        <title>Genomic Encyclopedia of Type Strains, Phase IV (KMG-IV): sequencing the most valuable type-strain genomes for metagenomic binning, comparative biology and taxonomic classification.</title>
        <authorList>
            <person name="Goeker M."/>
        </authorList>
    </citation>
    <scope>NUCLEOTIDE SEQUENCE [LARGE SCALE GENOMIC DNA]</scope>
    <source>
        <strain evidence="1 2">DSM 5900</strain>
    </source>
</reference>
<dbReference type="Gene3D" id="3.90.550.10">
    <property type="entry name" value="Spore Coat Polysaccharide Biosynthesis Protein SpsA, Chain A"/>
    <property type="match status" value="1"/>
</dbReference>
<dbReference type="SUPFAM" id="SSF53448">
    <property type="entry name" value="Nucleotide-diphospho-sugar transferases"/>
    <property type="match status" value="1"/>
</dbReference>
<dbReference type="EMBL" id="RJKX01000017">
    <property type="protein sequence ID" value="ROP83258.1"/>
    <property type="molecule type" value="Genomic_DNA"/>
</dbReference>
<dbReference type="Proteomes" id="UP000278222">
    <property type="component" value="Unassembled WGS sequence"/>
</dbReference>
<evidence type="ECO:0008006" key="3">
    <source>
        <dbReference type="Google" id="ProtNLM"/>
    </source>
</evidence>
<dbReference type="RefSeq" id="WP_123694341.1">
    <property type="nucleotide sequence ID" value="NZ_AP019700.1"/>
</dbReference>
<sequence length="251" mass="28216">MADTGLTAILTVWKRESLARQLQALAGQTRRPDAIWIYHCGTHLDVSAIVRSIDWADVNYFRAEHDLGYFGRFALATMASTALTTIIDDDMMPGRRWLEYALAKQAHHKAVISGQGCLLPVRSNDIRAGLYPALKGRAAKDTRVDFGCCSWLFRTELAHHMWSIPPLHLRNAEDMHFGAACARLGIATVVPQQTANETSADIEPDWTFDEHASFRNEARYALERNATLGYLRALGWRLRSDPANPKSKQPR</sequence>
<organism evidence="1 2">
    <name type="scientific">Stella humosa</name>
    <dbReference type="NCBI Taxonomy" id="94"/>
    <lineage>
        <taxon>Bacteria</taxon>
        <taxon>Pseudomonadati</taxon>
        <taxon>Pseudomonadota</taxon>
        <taxon>Alphaproteobacteria</taxon>
        <taxon>Rhodospirillales</taxon>
        <taxon>Stellaceae</taxon>
        <taxon>Stella</taxon>
    </lineage>
</organism>
<dbReference type="OrthoDB" id="5672604at2"/>
<gene>
    <name evidence="1" type="ORF">EDC65_4791</name>
</gene>
<protein>
    <recommendedName>
        <fullName evidence="3">Glycosyl transferase family 2</fullName>
    </recommendedName>
</protein>
<evidence type="ECO:0000313" key="1">
    <source>
        <dbReference type="EMBL" id="ROP83258.1"/>
    </source>
</evidence>
<accession>A0A3N1KY66</accession>